<reference evidence="1" key="1">
    <citation type="submission" date="2023-06" db="EMBL/GenBank/DDBJ databases">
        <title>Genomic analysis of the entomopathogenic nematode Steinernema hermaphroditum.</title>
        <authorList>
            <person name="Schwarz E.M."/>
            <person name="Heppert J.K."/>
            <person name="Baniya A."/>
            <person name="Schwartz H.T."/>
            <person name="Tan C.-H."/>
            <person name="Antoshechkin I."/>
            <person name="Sternberg P.W."/>
            <person name="Goodrich-Blair H."/>
            <person name="Dillman A.R."/>
        </authorList>
    </citation>
    <scope>NUCLEOTIDE SEQUENCE</scope>
    <source>
        <strain evidence="1">PS9179</strain>
        <tissue evidence="1">Whole animal</tissue>
    </source>
</reference>
<keyword evidence="2" id="KW-1185">Reference proteome</keyword>
<proteinExistence type="predicted"/>
<protein>
    <submittedName>
        <fullName evidence="1">Uncharacterized protein</fullName>
    </submittedName>
</protein>
<dbReference type="Proteomes" id="UP001175271">
    <property type="component" value="Unassembled WGS sequence"/>
</dbReference>
<evidence type="ECO:0000313" key="1">
    <source>
        <dbReference type="EMBL" id="KAK0419510.1"/>
    </source>
</evidence>
<accession>A0AA39M3S1</accession>
<gene>
    <name evidence="1" type="ORF">QR680_014181</name>
</gene>
<comment type="caution">
    <text evidence="1">The sequence shown here is derived from an EMBL/GenBank/DDBJ whole genome shotgun (WGS) entry which is preliminary data.</text>
</comment>
<dbReference type="AlphaFoldDB" id="A0AA39M3S1"/>
<dbReference type="EMBL" id="JAUCMV010000002">
    <property type="protein sequence ID" value="KAK0419510.1"/>
    <property type="molecule type" value="Genomic_DNA"/>
</dbReference>
<sequence length="342" mass="39923">MDNIPPTFYEQLFGTLPRTACFEELDGPIGRLAKQANSRDKYHVQAHIADQLSVLIAVHSNDGIRQCSLMELPFFFSERQQIVSFVVHVFEDFPQHEEDEQRGRYVVPKELFEKAMKTFAYARDKNVSCSNISLAPIPDAYVLNFDTYKKYLLACHSISALNSEVDASNQYFSLLQDLLRSPSLKVLSLSNAQNWPDDWLDAIFDFLSSPNSEICFYSHWIDGYPPDFISKWMDLQGNVPSRKKLSIDRKDMLFLKKFAFEEIWRTMDERFRWIDTDGRRLEKAPTFVERDPRPLRRFFRLQHPEHRQHCLIVAVGLPTINAANISKEELFAVSTHSDYYFI</sequence>
<organism evidence="1 2">
    <name type="scientific">Steinernema hermaphroditum</name>
    <dbReference type="NCBI Taxonomy" id="289476"/>
    <lineage>
        <taxon>Eukaryota</taxon>
        <taxon>Metazoa</taxon>
        <taxon>Ecdysozoa</taxon>
        <taxon>Nematoda</taxon>
        <taxon>Chromadorea</taxon>
        <taxon>Rhabditida</taxon>
        <taxon>Tylenchina</taxon>
        <taxon>Panagrolaimomorpha</taxon>
        <taxon>Strongyloidoidea</taxon>
        <taxon>Steinernematidae</taxon>
        <taxon>Steinernema</taxon>
    </lineage>
</organism>
<evidence type="ECO:0000313" key="2">
    <source>
        <dbReference type="Proteomes" id="UP001175271"/>
    </source>
</evidence>
<name>A0AA39M3S1_9BILA</name>